<accession>A0A1I4T7E4</accession>
<protein>
    <recommendedName>
        <fullName evidence="3">UPF0200 protein SAMN04488696_2231</fullName>
    </recommendedName>
</protein>
<dbReference type="RefSeq" id="WP_091936875.1">
    <property type="nucleotide sequence ID" value="NZ_FOUJ01000004.1"/>
</dbReference>
<dbReference type="Gene3D" id="3.40.50.300">
    <property type="entry name" value="P-loop containing nucleotide triphosphate hydrolases"/>
    <property type="match status" value="1"/>
</dbReference>
<organism evidence="4 5">
    <name type="scientific">Methanolobus profundi</name>
    <dbReference type="NCBI Taxonomy" id="487685"/>
    <lineage>
        <taxon>Archaea</taxon>
        <taxon>Methanobacteriati</taxon>
        <taxon>Methanobacteriota</taxon>
        <taxon>Stenosarchaea group</taxon>
        <taxon>Methanomicrobia</taxon>
        <taxon>Methanosarcinales</taxon>
        <taxon>Methanosarcinaceae</taxon>
        <taxon>Methanolobus</taxon>
    </lineage>
</organism>
<dbReference type="SUPFAM" id="SSF52540">
    <property type="entry name" value="P-loop containing nucleoside triphosphate hydrolases"/>
    <property type="match status" value="1"/>
</dbReference>
<comment type="similarity">
    <text evidence="3">Belongs to the UPF0200 family.</text>
</comment>
<dbReference type="EMBL" id="FOUJ01000004">
    <property type="protein sequence ID" value="SFM72575.1"/>
    <property type="molecule type" value="Genomic_DNA"/>
</dbReference>
<keyword evidence="4" id="KW-0808">Transferase</keyword>
<evidence type="ECO:0000256" key="3">
    <source>
        <dbReference type="HAMAP-Rule" id="MF_01111"/>
    </source>
</evidence>
<keyword evidence="4" id="KW-0418">Kinase</keyword>
<name>A0A1I4T7E4_9EURY</name>
<reference evidence="5" key="1">
    <citation type="submission" date="2016-10" db="EMBL/GenBank/DDBJ databases">
        <authorList>
            <person name="Varghese N."/>
            <person name="Submissions S."/>
        </authorList>
    </citation>
    <scope>NUCLEOTIDE SEQUENCE [LARGE SCALE GENOMIC DNA]</scope>
    <source>
        <strain evidence="5">Mob M</strain>
    </source>
</reference>
<dbReference type="PANTHER" id="PTHR41930">
    <property type="entry name" value="UPF0200 PROTEIN MJ1399"/>
    <property type="match status" value="1"/>
</dbReference>
<dbReference type="InterPro" id="IPR022970">
    <property type="entry name" value="NTP_hydrolase-rel"/>
</dbReference>
<dbReference type="HAMAP" id="MF_01111">
    <property type="entry name" value="UPF0200"/>
    <property type="match status" value="1"/>
</dbReference>
<dbReference type="GO" id="GO:0016301">
    <property type="term" value="F:kinase activity"/>
    <property type="evidence" value="ECO:0007669"/>
    <property type="project" value="UniProtKB-KW"/>
</dbReference>
<evidence type="ECO:0000256" key="1">
    <source>
        <dbReference type="ARBA" id="ARBA00022741"/>
    </source>
</evidence>
<dbReference type="InterPro" id="IPR027417">
    <property type="entry name" value="P-loop_NTPase"/>
</dbReference>
<keyword evidence="5" id="KW-1185">Reference proteome</keyword>
<evidence type="ECO:0000313" key="4">
    <source>
        <dbReference type="EMBL" id="SFM72575.1"/>
    </source>
</evidence>
<gene>
    <name evidence="4" type="ORF">SAMN04488696_2231</name>
</gene>
<dbReference type="OrthoDB" id="85381at2157"/>
<keyword evidence="2 3" id="KW-0067">ATP-binding</keyword>
<dbReference type="STRING" id="487685.SAMN04488696_2231"/>
<dbReference type="PANTHER" id="PTHR41930:SF1">
    <property type="entry name" value="DEPHOSPHO-COA KINASE"/>
    <property type="match status" value="1"/>
</dbReference>
<evidence type="ECO:0000256" key="2">
    <source>
        <dbReference type="ARBA" id="ARBA00022840"/>
    </source>
</evidence>
<proteinExistence type="inferred from homology"/>
<evidence type="ECO:0000313" key="5">
    <source>
        <dbReference type="Proteomes" id="UP000198535"/>
    </source>
</evidence>
<sequence>MTKILAFVGMPASGKSEAASVLRRAGITVINMGDVIREEVVRRGLEPTDANTGGVGTDLREKEGRDAVAKRCIPKIRDADEDFIGIDGVRSVPEVELFKEAFGDDFTLVSVDSPLEIRFDRVLARKRCDDMKDISELKVRDDRELGWGMGEAMEIADLVVENNSTLEEFRKKITALVE</sequence>
<dbReference type="Pfam" id="PF13207">
    <property type="entry name" value="AAA_17"/>
    <property type="match status" value="1"/>
</dbReference>
<dbReference type="Proteomes" id="UP000198535">
    <property type="component" value="Unassembled WGS sequence"/>
</dbReference>
<keyword evidence="1 3" id="KW-0547">Nucleotide-binding</keyword>
<dbReference type="GO" id="GO:0005524">
    <property type="term" value="F:ATP binding"/>
    <property type="evidence" value="ECO:0007669"/>
    <property type="project" value="UniProtKB-UniRule"/>
</dbReference>
<feature type="binding site" evidence="3">
    <location>
        <begin position="9"/>
        <end position="16"/>
    </location>
    <ligand>
        <name>ATP</name>
        <dbReference type="ChEBI" id="CHEBI:30616"/>
    </ligand>
</feature>
<dbReference type="AlphaFoldDB" id="A0A1I4T7E4"/>